<dbReference type="SMART" id="SM00880">
    <property type="entry name" value="CHAD"/>
    <property type="match status" value="1"/>
</dbReference>
<dbReference type="CDD" id="cd07756">
    <property type="entry name" value="CYTH-like_Pase_CHAD"/>
    <property type="match status" value="1"/>
</dbReference>
<comment type="caution">
    <text evidence="3">The sequence shown here is derived from an EMBL/GenBank/DDBJ whole genome shotgun (WGS) entry which is preliminary data.</text>
</comment>
<dbReference type="InterPro" id="IPR033469">
    <property type="entry name" value="CYTH-like_dom_sf"/>
</dbReference>
<dbReference type="Gene3D" id="2.40.320.10">
    <property type="entry name" value="Hypothetical Protein Pfu-838710-001"/>
    <property type="match status" value="1"/>
</dbReference>
<evidence type="ECO:0000259" key="2">
    <source>
        <dbReference type="PROSITE" id="PS51708"/>
    </source>
</evidence>
<dbReference type="PROSITE" id="PS51708">
    <property type="entry name" value="CHAD"/>
    <property type="match status" value="1"/>
</dbReference>
<dbReference type="InterPro" id="IPR007899">
    <property type="entry name" value="CHAD_dom"/>
</dbReference>
<dbReference type="Gene3D" id="1.40.20.10">
    <property type="entry name" value="CHAD domain"/>
    <property type="match status" value="1"/>
</dbReference>
<sequence>MSETRESGDYRETQEIELKLLLLQSPDHSVFWRIPHLLQGLQSTPVADMLVSTYYDTPDHGLLQRGYTYRVRRESTGWMATVKGLGTVEGGLHRREEWNTPLPEGQPDLTLLEDEKIRSVLTKLTDNQPLVPLMTTRFQRTQAIWQHSSGTRVELALDEGFIEAETEKMPINELELELKEGSSLVLLELGEHISRHMAVVPGDKSKFHRGLEMLGLTSASLSKKTCAPKKSLLIKEQANSSTLAQIIPKVLEEGYADIINGFQNLYHEPEMPEHLHQLRVSLRRFRSLISFLRPALNQAQAEVLQTSLQRWSNQWSPLREVDVMAVHFGEFVNEFESAGTSKAAPLLQALMDQQMALARQPLYDSLRKGEMTTRLLACWRQMKELSVDDDMGNRLFADFGEKRLRRWVKRFETKGRCTGLKDIQQLHRLRIQGKKIRYVMEILSPALPDIPRKTVKTMKKLQNLLGELHDVHCEMKHMHHWVSNHPADVELMRQAGRYEGWQHQREITLNHKLERFWKKTSASI</sequence>
<dbReference type="InterPro" id="IPR038186">
    <property type="entry name" value="CHAD_dom_sf"/>
</dbReference>
<dbReference type="RefSeq" id="WP_343186551.1">
    <property type="nucleotide sequence ID" value="NZ_JBCITM010000013.1"/>
</dbReference>
<proteinExistence type="predicted"/>
<dbReference type="PANTHER" id="PTHR39569">
    <property type="entry name" value="INORGANIC TRIPHOSPHATASE"/>
    <property type="match status" value="1"/>
</dbReference>
<dbReference type="PROSITE" id="PS51707">
    <property type="entry name" value="CYTH"/>
    <property type="match status" value="1"/>
</dbReference>
<dbReference type="Pfam" id="PF05235">
    <property type="entry name" value="CHAD"/>
    <property type="match status" value="1"/>
</dbReference>
<accession>A0ABU9VYS2</accession>
<gene>
    <name evidence="3" type="ORF">AAIG11_12245</name>
</gene>
<dbReference type="InterPro" id="IPR039013">
    <property type="entry name" value="YgiF"/>
</dbReference>
<dbReference type="Pfam" id="PF01928">
    <property type="entry name" value="CYTH"/>
    <property type="match status" value="1"/>
</dbReference>
<dbReference type="InterPro" id="IPR023577">
    <property type="entry name" value="CYTH_domain"/>
</dbReference>
<protein>
    <submittedName>
        <fullName evidence="3">CHAD domain-containing protein</fullName>
    </submittedName>
</protein>
<dbReference type="PANTHER" id="PTHR39569:SF1">
    <property type="entry name" value="INORGANIC TRIPHOSPHATASE"/>
    <property type="match status" value="1"/>
</dbReference>
<reference evidence="3 4" key="1">
    <citation type="submission" date="2024-04" db="EMBL/GenBank/DDBJ databases">
        <title>Genome sequencing and metabolic network reconstruction of aminoacids and betaine degradation by Anoxynatronum sibiricum.</title>
        <authorList>
            <person name="Detkova E.N."/>
            <person name="Boltjanskaja Y.V."/>
            <person name="Mardanov A.V."/>
            <person name="Kevbrin V."/>
        </authorList>
    </citation>
    <scope>NUCLEOTIDE SEQUENCE [LARGE SCALE GENOMIC DNA]</scope>
    <source>
        <strain evidence="3 4">Z-7981</strain>
    </source>
</reference>
<dbReference type="SUPFAM" id="SSF55154">
    <property type="entry name" value="CYTH-like phosphatases"/>
    <property type="match status" value="1"/>
</dbReference>
<evidence type="ECO:0000313" key="4">
    <source>
        <dbReference type="Proteomes" id="UP001407405"/>
    </source>
</evidence>
<name>A0ABU9VYS2_9CLOT</name>
<feature type="domain" description="CYTH" evidence="1">
    <location>
        <begin position="13"/>
        <end position="217"/>
    </location>
</feature>
<dbReference type="SMART" id="SM01118">
    <property type="entry name" value="CYTH"/>
    <property type="match status" value="1"/>
</dbReference>
<dbReference type="Proteomes" id="UP001407405">
    <property type="component" value="Unassembled WGS sequence"/>
</dbReference>
<organism evidence="3 4">
    <name type="scientific">Anoxynatronum sibiricum</name>
    <dbReference type="NCBI Taxonomy" id="210623"/>
    <lineage>
        <taxon>Bacteria</taxon>
        <taxon>Bacillati</taxon>
        <taxon>Bacillota</taxon>
        <taxon>Clostridia</taxon>
        <taxon>Eubacteriales</taxon>
        <taxon>Clostridiaceae</taxon>
        <taxon>Anoxynatronum</taxon>
    </lineage>
</organism>
<evidence type="ECO:0000259" key="1">
    <source>
        <dbReference type="PROSITE" id="PS51707"/>
    </source>
</evidence>
<keyword evidence="4" id="KW-1185">Reference proteome</keyword>
<dbReference type="EMBL" id="JBCITM010000013">
    <property type="protein sequence ID" value="MEN1761254.1"/>
    <property type="molecule type" value="Genomic_DNA"/>
</dbReference>
<feature type="domain" description="CHAD" evidence="2">
    <location>
        <begin position="240"/>
        <end position="522"/>
    </location>
</feature>
<evidence type="ECO:0000313" key="3">
    <source>
        <dbReference type="EMBL" id="MEN1761254.1"/>
    </source>
</evidence>